<evidence type="ECO:0000313" key="1">
    <source>
        <dbReference type="EMBL" id="KAG5452742.1"/>
    </source>
</evidence>
<organism evidence="1 2">
    <name type="scientific">Clonorchis sinensis</name>
    <name type="common">Chinese liver fluke</name>
    <dbReference type="NCBI Taxonomy" id="79923"/>
    <lineage>
        <taxon>Eukaryota</taxon>
        <taxon>Metazoa</taxon>
        <taxon>Spiralia</taxon>
        <taxon>Lophotrochozoa</taxon>
        <taxon>Platyhelminthes</taxon>
        <taxon>Trematoda</taxon>
        <taxon>Digenea</taxon>
        <taxon>Opisthorchiida</taxon>
        <taxon>Opisthorchiata</taxon>
        <taxon>Opisthorchiidae</taxon>
        <taxon>Clonorchis</taxon>
    </lineage>
</organism>
<keyword evidence="2" id="KW-1185">Reference proteome</keyword>
<dbReference type="AlphaFoldDB" id="A0A3R7F351"/>
<gene>
    <name evidence="1" type="ORF">CSKR_102171</name>
</gene>
<dbReference type="EMBL" id="NIRI02000013">
    <property type="protein sequence ID" value="KAG5452742.1"/>
    <property type="molecule type" value="Genomic_DNA"/>
</dbReference>
<accession>A0A3R7F351</accession>
<evidence type="ECO:0000313" key="2">
    <source>
        <dbReference type="Proteomes" id="UP000286415"/>
    </source>
</evidence>
<reference evidence="1 2" key="2">
    <citation type="journal article" date="2021" name="Genomics">
        <title>High-quality reference genome for Clonorchis sinensis.</title>
        <authorList>
            <person name="Young N.D."/>
            <person name="Stroehlein A.J."/>
            <person name="Kinkar L."/>
            <person name="Wang T."/>
            <person name="Sohn W.M."/>
            <person name="Chang B.C.H."/>
            <person name="Kaur P."/>
            <person name="Weisz D."/>
            <person name="Dudchenko O."/>
            <person name="Aiden E.L."/>
            <person name="Korhonen P.K."/>
            <person name="Gasser R.B."/>
        </authorList>
    </citation>
    <scope>NUCLEOTIDE SEQUENCE [LARGE SCALE GENOMIC DNA]</scope>
    <source>
        <strain evidence="1">Cs-k2</strain>
    </source>
</reference>
<comment type="caution">
    <text evidence="1">The sequence shown here is derived from an EMBL/GenBank/DDBJ whole genome shotgun (WGS) entry which is preliminary data.</text>
</comment>
<sequence>MSTFAVGLCYPITIKYFHGVSVDVTRWSFDGQDKMSDNRSAVTPFRCLTAMPPKESTRAGVLPGCPSLDRRSREAEVGFELRTFRSHLLKSTCRFGLTNGCSQFAADKLIVYLVEIRQ</sequence>
<dbReference type="InParanoid" id="A0A3R7F351"/>
<protein>
    <submittedName>
        <fullName evidence="1">Uncharacterized protein</fullName>
    </submittedName>
</protein>
<proteinExistence type="predicted"/>
<reference evidence="1 2" key="1">
    <citation type="journal article" date="2018" name="Biotechnol. Adv.">
        <title>Improved genomic resources and new bioinformatic workflow for the carcinogenic parasite Clonorchis sinensis: Biotechnological implications.</title>
        <authorList>
            <person name="Wang D."/>
            <person name="Korhonen P.K."/>
            <person name="Gasser R.B."/>
            <person name="Young N.D."/>
        </authorList>
    </citation>
    <scope>NUCLEOTIDE SEQUENCE [LARGE SCALE GENOMIC DNA]</scope>
    <source>
        <strain evidence="1">Cs-k2</strain>
    </source>
</reference>
<name>A0A3R7F351_CLOSI</name>
<dbReference type="Proteomes" id="UP000286415">
    <property type="component" value="Unassembled WGS sequence"/>
</dbReference>